<reference evidence="2 3" key="1">
    <citation type="submission" date="2019-02" db="EMBL/GenBank/DDBJ databases">
        <title>Isolation and identification of novel species under the genus Muribaculum.</title>
        <authorList>
            <person name="Miyake S."/>
            <person name="Ding Y."/>
            <person name="Low A."/>
            <person name="Soh M."/>
            <person name="Seedorf H."/>
        </authorList>
    </citation>
    <scope>NUCLEOTIDE SEQUENCE [LARGE SCALE GENOMIC DNA]</scope>
    <source>
        <strain evidence="2 3">TLL-A3</strain>
    </source>
</reference>
<accession>A0A4Z0V5B1</accession>
<feature type="chain" id="PRO_5021404256" evidence="1">
    <location>
        <begin position="23"/>
        <end position="113"/>
    </location>
</feature>
<evidence type="ECO:0000256" key="1">
    <source>
        <dbReference type="SAM" id="SignalP"/>
    </source>
</evidence>
<sequence>MKTKLLTFLMLLIATCVATVQADNACTVTGNVEKTITSSNGYRMTVEFKNHNNYSVNVDVTIVMVLSDGSKEEFPEMVYIPANGKKTVTKSSPQNIKIKEDACYVKMVVTTCK</sequence>
<keyword evidence="3" id="KW-1185">Reference proteome</keyword>
<organism evidence="2 3">
    <name type="scientific">Duncaniella freteri</name>
    <dbReference type="NCBI Taxonomy" id="2530391"/>
    <lineage>
        <taxon>Bacteria</taxon>
        <taxon>Pseudomonadati</taxon>
        <taxon>Bacteroidota</taxon>
        <taxon>Bacteroidia</taxon>
        <taxon>Bacteroidales</taxon>
        <taxon>Muribaculaceae</taxon>
        <taxon>Duncaniella</taxon>
    </lineage>
</organism>
<evidence type="ECO:0000313" key="2">
    <source>
        <dbReference type="EMBL" id="TGG40376.1"/>
    </source>
</evidence>
<gene>
    <name evidence="2" type="ORF">EZ315_06650</name>
</gene>
<dbReference type="EMBL" id="SJSA01000001">
    <property type="protein sequence ID" value="TGG40376.1"/>
    <property type="molecule type" value="Genomic_DNA"/>
</dbReference>
<name>A0A4Z0V5B1_9BACT</name>
<protein>
    <submittedName>
        <fullName evidence="2">Uncharacterized protein</fullName>
    </submittedName>
</protein>
<comment type="caution">
    <text evidence="2">The sequence shown here is derived from an EMBL/GenBank/DDBJ whole genome shotgun (WGS) entry which is preliminary data.</text>
</comment>
<dbReference type="RefSeq" id="WP_135471390.1">
    <property type="nucleotide sequence ID" value="NZ_CASJDB010000024.1"/>
</dbReference>
<dbReference type="AlphaFoldDB" id="A0A4Z0V5B1"/>
<proteinExistence type="predicted"/>
<evidence type="ECO:0000313" key="3">
    <source>
        <dbReference type="Proteomes" id="UP000297635"/>
    </source>
</evidence>
<dbReference type="GeneID" id="82149466"/>
<feature type="signal peptide" evidence="1">
    <location>
        <begin position="1"/>
        <end position="22"/>
    </location>
</feature>
<keyword evidence="1" id="KW-0732">Signal</keyword>
<dbReference type="Proteomes" id="UP000297635">
    <property type="component" value="Unassembled WGS sequence"/>
</dbReference>